<reference evidence="1" key="1">
    <citation type="journal article" date="2012" name="Nature">
        <title>The tomato genome sequence provides insights into fleshy fruit evolution.</title>
        <authorList>
            <consortium name="Tomato Genome Consortium"/>
        </authorList>
    </citation>
    <scope>NUCLEOTIDE SEQUENCE [LARGE SCALE GENOMIC DNA]</scope>
    <source>
        <strain evidence="1">cv. Heinz 1706</strain>
    </source>
</reference>
<evidence type="ECO:0000313" key="1">
    <source>
        <dbReference type="EnsemblPlants" id="Solyc09g072817.1.1"/>
    </source>
</evidence>
<protein>
    <submittedName>
        <fullName evidence="1">Uncharacterized protein</fullName>
    </submittedName>
</protein>
<name>A0A3Q7I6Q3_SOLLC</name>
<keyword evidence="2" id="KW-1185">Reference proteome</keyword>
<accession>A0A3Q7I6Q3</accession>
<dbReference type="Gramene" id="Solyc09g072817.1.1">
    <property type="protein sequence ID" value="Solyc09g072817.1.1"/>
    <property type="gene ID" value="Solyc09g072817.1"/>
</dbReference>
<dbReference type="EnsemblPlants" id="Solyc09g072817.1.1">
    <property type="protein sequence ID" value="Solyc09g072817.1.1"/>
    <property type="gene ID" value="Solyc09g072817.1"/>
</dbReference>
<dbReference type="AlphaFoldDB" id="A0A3Q7I6Q3"/>
<evidence type="ECO:0000313" key="2">
    <source>
        <dbReference type="Proteomes" id="UP000004994"/>
    </source>
</evidence>
<dbReference type="Proteomes" id="UP000004994">
    <property type="component" value="Chromosome 9"/>
</dbReference>
<reference evidence="1" key="2">
    <citation type="submission" date="2019-01" db="UniProtKB">
        <authorList>
            <consortium name="EnsemblPlants"/>
        </authorList>
    </citation>
    <scope>IDENTIFICATION</scope>
    <source>
        <strain evidence="1">cv. Heinz 1706</strain>
    </source>
</reference>
<sequence>MPERMVGRDSGVVRVHAKAIVITKTTASAKWPVGGGSLWSRTSFKSISGDNVVDADNEVKSSPGCLPIIVSIATTPKL</sequence>
<dbReference type="InParanoid" id="A0A3Q7I6Q3"/>
<proteinExistence type="predicted"/>
<organism evidence="1">
    <name type="scientific">Solanum lycopersicum</name>
    <name type="common">Tomato</name>
    <name type="synonym">Lycopersicon esculentum</name>
    <dbReference type="NCBI Taxonomy" id="4081"/>
    <lineage>
        <taxon>Eukaryota</taxon>
        <taxon>Viridiplantae</taxon>
        <taxon>Streptophyta</taxon>
        <taxon>Embryophyta</taxon>
        <taxon>Tracheophyta</taxon>
        <taxon>Spermatophyta</taxon>
        <taxon>Magnoliopsida</taxon>
        <taxon>eudicotyledons</taxon>
        <taxon>Gunneridae</taxon>
        <taxon>Pentapetalae</taxon>
        <taxon>asterids</taxon>
        <taxon>lamiids</taxon>
        <taxon>Solanales</taxon>
        <taxon>Solanaceae</taxon>
        <taxon>Solanoideae</taxon>
        <taxon>Solaneae</taxon>
        <taxon>Solanum</taxon>
        <taxon>Solanum subgen. Lycopersicon</taxon>
    </lineage>
</organism>